<feature type="region of interest" description="Disordered" evidence="1">
    <location>
        <begin position="454"/>
        <end position="473"/>
    </location>
</feature>
<dbReference type="InParanoid" id="G2YNN9"/>
<keyword evidence="2" id="KW-1133">Transmembrane helix</keyword>
<feature type="transmembrane region" description="Helical" evidence="2">
    <location>
        <begin position="185"/>
        <end position="205"/>
    </location>
</feature>
<evidence type="ECO:0000313" key="3">
    <source>
        <dbReference type="EMBL" id="CCD53237.1"/>
    </source>
</evidence>
<keyword evidence="2" id="KW-0472">Membrane</keyword>
<keyword evidence="2" id="KW-0812">Transmembrane</keyword>
<dbReference type="HOGENOM" id="CLU_034489_0_0_1"/>
<reference evidence="4" key="1">
    <citation type="journal article" date="2011" name="PLoS Genet.">
        <title>Genomic analysis of the necrotrophic fungal pathogens Sclerotinia sclerotiorum and Botrytis cinerea.</title>
        <authorList>
            <person name="Amselem J."/>
            <person name="Cuomo C.A."/>
            <person name="van Kan J.A."/>
            <person name="Viaud M."/>
            <person name="Benito E.P."/>
            <person name="Couloux A."/>
            <person name="Coutinho P.M."/>
            <person name="de Vries R.P."/>
            <person name="Dyer P.S."/>
            <person name="Fillinger S."/>
            <person name="Fournier E."/>
            <person name="Gout L."/>
            <person name="Hahn M."/>
            <person name="Kohn L."/>
            <person name="Lapalu N."/>
            <person name="Plummer K.M."/>
            <person name="Pradier J.M."/>
            <person name="Quevillon E."/>
            <person name="Sharon A."/>
            <person name="Simon A."/>
            <person name="ten Have A."/>
            <person name="Tudzynski B."/>
            <person name="Tudzynski P."/>
            <person name="Wincker P."/>
            <person name="Andrew M."/>
            <person name="Anthouard V."/>
            <person name="Beever R.E."/>
            <person name="Beffa R."/>
            <person name="Benoit I."/>
            <person name="Bouzid O."/>
            <person name="Brault B."/>
            <person name="Chen Z."/>
            <person name="Choquer M."/>
            <person name="Collemare J."/>
            <person name="Cotton P."/>
            <person name="Danchin E.G."/>
            <person name="Da Silva C."/>
            <person name="Gautier A."/>
            <person name="Giraud C."/>
            <person name="Giraud T."/>
            <person name="Gonzalez C."/>
            <person name="Grossetete S."/>
            <person name="Guldener U."/>
            <person name="Henrissat B."/>
            <person name="Howlett B.J."/>
            <person name="Kodira C."/>
            <person name="Kretschmer M."/>
            <person name="Lappartient A."/>
            <person name="Leroch M."/>
            <person name="Levis C."/>
            <person name="Mauceli E."/>
            <person name="Neuveglise C."/>
            <person name="Oeser B."/>
            <person name="Pearson M."/>
            <person name="Poulain J."/>
            <person name="Poussereau N."/>
            <person name="Quesneville H."/>
            <person name="Rascle C."/>
            <person name="Schumacher J."/>
            <person name="Segurens B."/>
            <person name="Sexton A."/>
            <person name="Silva E."/>
            <person name="Sirven C."/>
            <person name="Soanes D.M."/>
            <person name="Talbot N.J."/>
            <person name="Templeton M."/>
            <person name="Yandava C."/>
            <person name="Yarden O."/>
            <person name="Zeng Q."/>
            <person name="Rollins J.A."/>
            <person name="Lebrun M.H."/>
            <person name="Dickman M."/>
        </authorList>
    </citation>
    <scope>NUCLEOTIDE SEQUENCE [LARGE SCALE GENOMIC DNA]</scope>
    <source>
        <strain evidence="4">T4</strain>
    </source>
</reference>
<proteinExistence type="predicted"/>
<evidence type="ECO:0000313" key="4">
    <source>
        <dbReference type="Proteomes" id="UP000008177"/>
    </source>
</evidence>
<accession>G2YNN9</accession>
<dbReference type="Proteomes" id="UP000008177">
    <property type="component" value="Unplaced contigs"/>
</dbReference>
<evidence type="ECO:0000256" key="1">
    <source>
        <dbReference type="SAM" id="MobiDB-lite"/>
    </source>
</evidence>
<organism evidence="3 4">
    <name type="scientific">Botryotinia fuckeliana (strain T4)</name>
    <name type="common">Noble rot fungus</name>
    <name type="synonym">Botrytis cinerea</name>
    <dbReference type="NCBI Taxonomy" id="999810"/>
    <lineage>
        <taxon>Eukaryota</taxon>
        <taxon>Fungi</taxon>
        <taxon>Dikarya</taxon>
        <taxon>Ascomycota</taxon>
        <taxon>Pezizomycotina</taxon>
        <taxon>Leotiomycetes</taxon>
        <taxon>Helotiales</taxon>
        <taxon>Sclerotiniaceae</taxon>
        <taxon>Botrytis</taxon>
    </lineage>
</organism>
<gene>
    <name evidence="3" type="ORF">BofuT4_P122560.1</name>
</gene>
<dbReference type="eggNOG" id="ENOG502SH7B">
    <property type="taxonomic scope" value="Eukaryota"/>
</dbReference>
<dbReference type="EMBL" id="FQ790346">
    <property type="protein sequence ID" value="CCD53237.1"/>
    <property type="molecule type" value="Genomic_DNA"/>
</dbReference>
<feature type="transmembrane region" description="Helical" evidence="2">
    <location>
        <begin position="51"/>
        <end position="73"/>
    </location>
</feature>
<name>G2YNN9_BOTF4</name>
<protein>
    <submittedName>
        <fullName evidence="3">Uncharacterized protein</fullName>
    </submittedName>
</protein>
<feature type="transmembrane region" description="Helical" evidence="2">
    <location>
        <begin position="261"/>
        <end position="279"/>
    </location>
</feature>
<dbReference type="OrthoDB" id="1937642at2759"/>
<dbReference type="STRING" id="999810.G2YNN9"/>
<sequence length="509" mass="57464">MFDNTAGSLRKQWSNPGDILSLLLLIGGDTVQKAIAQLVGYTLSPFGSRGLSIGLTPVAFSFGWVAYGFTNLLSVVGERKLMPTADVPVIVVNCANAFARTNQSWVLGRLLRDHEIRNEVDSSDPFDGHLPSTSPEGRAESIRIDIFELGAPSKPNLDLVWWLGWVTIIVQIGIAIPPWYLNKNWGVAMIVLCGNFLAFLTCALPQWRQEKWAGRTLTSDQVTCLTRGNGFAHIMVFIGRKGSWNLETLATASSTSRPETLVISLILAVLWVCLLISVSGLEEHAWYLVGIGGIGMLQNVIAAGKERDPGASDFHLTKFSRMPTIIGKRQRFNDDHDAEVDLDQTKNDLSQLYTWLQTRDPSVQDPSVQMPRWLDSMTKEDGVPDWLEPIKFEKNNIANVHGALQELEKWVPTAGLAMVQIFFPASLQYEDDHIRNNVHKKFWKRAYHTKDVRKKAEHKRRESERNYKGKDEHENNCSWLSWPIILGGQSRRFRFPKVSDHIYDQDLDQ</sequence>
<feature type="transmembrane region" description="Helical" evidence="2">
    <location>
        <begin position="159"/>
        <end position="179"/>
    </location>
</feature>
<evidence type="ECO:0000256" key="2">
    <source>
        <dbReference type="SAM" id="Phobius"/>
    </source>
</evidence>
<feature type="compositionally biased region" description="Basic and acidic residues" evidence="1">
    <location>
        <begin position="459"/>
        <end position="473"/>
    </location>
</feature>
<dbReference type="AlphaFoldDB" id="G2YNN9"/>